<dbReference type="EMBL" id="JAHTGR010000004">
    <property type="protein sequence ID" value="MBV6321393.1"/>
    <property type="molecule type" value="Genomic_DNA"/>
</dbReference>
<protein>
    <submittedName>
        <fullName evidence="4">ABC-type amino acid transport substrate-binding protein</fullName>
    </submittedName>
    <submittedName>
        <fullName evidence="3">Transporter substrate-binding domain-containing protein</fullName>
    </submittedName>
</protein>
<dbReference type="EMBL" id="JALJZU010000006">
    <property type="protein sequence ID" value="MCP2009358.1"/>
    <property type="molecule type" value="Genomic_DNA"/>
</dbReference>
<dbReference type="Proteomes" id="UP001162889">
    <property type="component" value="Unassembled WGS sequence"/>
</dbReference>
<evidence type="ECO:0000313" key="6">
    <source>
        <dbReference type="Proteomes" id="UP001162889"/>
    </source>
</evidence>
<evidence type="ECO:0000259" key="2">
    <source>
        <dbReference type="SMART" id="SM00062"/>
    </source>
</evidence>
<reference evidence="3" key="1">
    <citation type="submission" date="2021-07" db="EMBL/GenBank/DDBJ databases">
        <title>Characterization of violacein-producing bacteria and related species.</title>
        <authorList>
            <person name="Wilson H.S."/>
            <person name="De Leon M.E."/>
        </authorList>
    </citation>
    <scope>NUCLEOTIDE SEQUENCE</scope>
    <source>
        <strain evidence="3">HSC-15S17</strain>
    </source>
</reference>
<name>A0AA41H4K6_9BURK</name>
<feature type="domain" description="Solute-binding protein family 3/N-terminal" evidence="2">
    <location>
        <begin position="31"/>
        <end position="259"/>
    </location>
</feature>
<reference evidence="4" key="2">
    <citation type="submission" date="2022-03" db="EMBL/GenBank/DDBJ databases">
        <title>Genome Encyclopedia of Bacteria and Archaea VI: Functional Genomics of Type Strains.</title>
        <authorList>
            <person name="Whitman W."/>
        </authorList>
    </citation>
    <scope>NUCLEOTIDE SEQUENCE</scope>
    <source>
        <strain evidence="4">HSC-15S17</strain>
    </source>
</reference>
<dbReference type="PANTHER" id="PTHR38834:SF3">
    <property type="entry name" value="SOLUTE-BINDING PROTEIN FAMILY 3_N-TERMINAL DOMAIN-CONTAINING PROTEIN"/>
    <property type="match status" value="1"/>
</dbReference>
<evidence type="ECO:0000313" key="3">
    <source>
        <dbReference type="EMBL" id="MBV6321393.1"/>
    </source>
</evidence>
<dbReference type="AlphaFoldDB" id="A0AA41H4K6"/>
<proteinExistence type="predicted"/>
<feature type="signal peptide" evidence="1">
    <location>
        <begin position="1"/>
        <end position="29"/>
    </location>
</feature>
<dbReference type="SMART" id="SM00062">
    <property type="entry name" value="PBPb"/>
    <property type="match status" value="1"/>
</dbReference>
<dbReference type="Proteomes" id="UP001155901">
    <property type="component" value="Unassembled WGS sequence"/>
</dbReference>
<evidence type="ECO:0000313" key="4">
    <source>
        <dbReference type="EMBL" id="MCP2009358.1"/>
    </source>
</evidence>
<comment type="caution">
    <text evidence="3">The sequence shown here is derived from an EMBL/GenBank/DDBJ whole genome shotgun (WGS) entry which is preliminary data.</text>
</comment>
<organism evidence="3 5">
    <name type="scientific">Duganella violaceipulchra</name>
    <dbReference type="NCBI Taxonomy" id="2849652"/>
    <lineage>
        <taxon>Bacteria</taxon>
        <taxon>Pseudomonadati</taxon>
        <taxon>Pseudomonadota</taxon>
        <taxon>Betaproteobacteria</taxon>
        <taxon>Burkholderiales</taxon>
        <taxon>Oxalobacteraceae</taxon>
        <taxon>Telluria group</taxon>
        <taxon>Duganella</taxon>
    </lineage>
</organism>
<dbReference type="InterPro" id="IPR001638">
    <property type="entry name" value="Solute-binding_3/MltF_N"/>
</dbReference>
<keyword evidence="1" id="KW-0732">Signal</keyword>
<dbReference type="RefSeq" id="WP_217942117.1">
    <property type="nucleotide sequence ID" value="NZ_JAHTGR010000004.1"/>
</dbReference>
<evidence type="ECO:0000256" key="1">
    <source>
        <dbReference type="SAM" id="SignalP"/>
    </source>
</evidence>
<dbReference type="PANTHER" id="PTHR38834">
    <property type="entry name" value="PERIPLASMIC SUBSTRATE BINDING PROTEIN FAMILY 3"/>
    <property type="match status" value="1"/>
</dbReference>
<keyword evidence="6" id="KW-1185">Reference proteome</keyword>
<sequence length="259" mass="29174">MAGQQSRWGRLLSATCCALMLSASLPAHAIVLRTAAQEGTEPKFIADGKGHVVGLCVDILRAVEQIEPTLQFVGDQHWKPLIRAYSEMETGQLDVQCAMQRTAEREQRFHFLGPALYSIDYHFLVRVQDTVNITQWDDVRRLAPDNVVLINRGFAAGEVLAEMGGIEVDANSTNPQLNLQKLIAGRGRLFFHRGPGLQRLLARTGTADKVRILPQVMYSAKLYFVTSKKLAAFINERLERALFQLEKNGELERLMRKWD</sequence>
<dbReference type="Pfam" id="PF00497">
    <property type="entry name" value="SBP_bac_3"/>
    <property type="match status" value="1"/>
</dbReference>
<gene>
    <name evidence="3" type="ORF">KVP70_10635</name>
    <name evidence="4" type="ORF">L1274_003087</name>
</gene>
<evidence type="ECO:0000313" key="5">
    <source>
        <dbReference type="Proteomes" id="UP001155901"/>
    </source>
</evidence>
<accession>A0AA41H4K6</accession>
<feature type="chain" id="PRO_5041212149" evidence="1">
    <location>
        <begin position="30"/>
        <end position="259"/>
    </location>
</feature>